<organism evidence="2 3">
    <name type="scientific">Ktedonospora formicarum</name>
    <dbReference type="NCBI Taxonomy" id="2778364"/>
    <lineage>
        <taxon>Bacteria</taxon>
        <taxon>Bacillati</taxon>
        <taxon>Chloroflexota</taxon>
        <taxon>Ktedonobacteria</taxon>
        <taxon>Ktedonobacterales</taxon>
        <taxon>Ktedonobacteraceae</taxon>
        <taxon>Ktedonospora</taxon>
    </lineage>
</organism>
<evidence type="ECO:0000313" key="2">
    <source>
        <dbReference type="EMBL" id="GHO45251.1"/>
    </source>
</evidence>
<reference evidence="2" key="1">
    <citation type="submission" date="2020-10" db="EMBL/GenBank/DDBJ databases">
        <title>Taxonomic study of unclassified bacteria belonging to the class Ktedonobacteria.</title>
        <authorList>
            <person name="Yabe S."/>
            <person name="Wang C.M."/>
            <person name="Zheng Y."/>
            <person name="Sakai Y."/>
            <person name="Cavaletti L."/>
            <person name="Monciardini P."/>
            <person name="Donadio S."/>
        </authorList>
    </citation>
    <scope>NUCLEOTIDE SEQUENCE</scope>
    <source>
        <strain evidence="2">SOSP1-1</strain>
    </source>
</reference>
<dbReference type="RefSeq" id="WP_220194598.1">
    <property type="nucleotide sequence ID" value="NZ_BNJF01000001.1"/>
</dbReference>
<dbReference type="AlphaFoldDB" id="A0A8J3MSV9"/>
<feature type="transmembrane region" description="Helical" evidence="1">
    <location>
        <begin position="12"/>
        <end position="35"/>
    </location>
</feature>
<name>A0A8J3MSV9_9CHLR</name>
<keyword evidence="1" id="KW-0812">Transmembrane</keyword>
<keyword evidence="3" id="KW-1185">Reference proteome</keyword>
<dbReference type="EMBL" id="BNJF01000001">
    <property type="protein sequence ID" value="GHO45251.1"/>
    <property type="molecule type" value="Genomic_DNA"/>
</dbReference>
<keyword evidence="1" id="KW-1133">Transmembrane helix</keyword>
<dbReference type="Proteomes" id="UP000612362">
    <property type="component" value="Unassembled WGS sequence"/>
</dbReference>
<keyword evidence="1" id="KW-0472">Membrane</keyword>
<sequence>MTKARQWASRWLKNWYVGSVAWTLVGIGWLVLFLFDQRQTHIITALASFVVGLTFFLLARQATR</sequence>
<proteinExistence type="predicted"/>
<evidence type="ECO:0000256" key="1">
    <source>
        <dbReference type="SAM" id="Phobius"/>
    </source>
</evidence>
<feature type="transmembrane region" description="Helical" evidence="1">
    <location>
        <begin position="41"/>
        <end position="59"/>
    </location>
</feature>
<protein>
    <submittedName>
        <fullName evidence="2">Uncharacterized protein</fullName>
    </submittedName>
</protein>
<comment type="caution">
    <text evidence="2">The sequence shown here is derived from an EMBL/GenBank/DDBJ whole genome shotgun (WGS) entry which is preliminary data.</text>
</comment>
<accession>A0A8J3MSV9</accession>
<gene>
    <name evidence="2" type="ORF">KSX_34140</name>
</gene>
<evidence type="ECO:0000313" key="3">
    <source>
        <dbReference type="Proteomes" id="UP000612362"/>
    </source>
</evidence>